<organism evidence="4 5">
    <name type="scientific">Phocaeicola sartorii</name>
    <dbReference type="NCBI Taxonomy" id="671267"/>
    <lineage>
        <taxon>Bacteria</taxon>
        <taxon>Pseudomonadati</taxon>
        <taxon>Bacteroidota</taxon>
        <taxon>Bacteroidia</taxon>
        <taxon>Bacteroidales</taxon>
        <taxon>Bacteroidaceae</taxon>
        <taxon>Phocaeicola</taxon>
    </lineage>
</organism>
<gene>
    <name evidence="4" type="ORF">E5339_08750</name>
</gene>
<dbReference type="InterPro" id="IPR048503">
    <property type="entry name" value="NamZ_C"/>
</dbReference>
<proteinExistence type="predicted"/>
<feature type="chain" id="PRO_5020879734" evidence="1">
    <location>
        <begin position="21"/>
        <end position="386"/>
    </location>
</feature>
<protein>
    <submittedName>
        <fullName evidence="4">DUF1343 domain-containing protein</fullName>
    </submittedName>
</protein>
<evidence type="ECO:0000256" key="1">
    <source>
        <dbReference type="SAM" id="SignalP"/>
    </source>
</evidence>
<evidence type="ECO:0000313" key="5">
    <source>
        <dbReference type="Proteomes" id="UP000310760"/>
    </source>
</evidence>
<dbReference type="Pfam" id="PF07075">
    <property type="entry name" value="NamZ_N"/>
    <property type="match status" value="1"/>
</dbReference>
<evidence type="ECO:0000313" key="4">
    <source>
        <dbReference type="EMBL" id="TGY70768.1"/>
    </source>
</evidence>
<dbReference type="EMBL" id="SRYJ01000016">
    <property type="protein sequence ID" value="TGY70768.1"/>
    <property type="molecule type" value="Genomic_DNA"/>
</dbReference>
<dbReference type="Pfam" id="PF20732">
    <property type="entry name" value="NamZ_C"/>
    <property type="match status" value="1"/>
</dbReference>
<evidence type="ECO:0000259" key="2">
    <source>
        <dbReference type="Pfam" id="PF07075"/>
    </source>
</evidence>
<comment type="caution">
    <text evidence="4">The sequence shown here is derived from an EMBL/GenBank/DDBJ whole genome shotgun (WGS) entry which is preliminary data.</text>
</comment>
<feature type="domain" description="Peptidoglycan beta-N-acetylmuramidase NamZ C-terminal" evidence="3">
    <location>
        <begin position="244"/>
        <end position="385"/>
    </location>
</feature>
<dbReference type="Gene3D" id="3.40.50.12170">
    <property type="entry name" value="Uncharacterised protein PF07075, DUF1343"/>
    <property type="match status" value="1"/>
</dbReference>
<dbReference type="Proteomes" id="UP000310760">
    <property type="component" value="Unassembled WGS sequence"/>
</dbReference>
<evidence type="ECO:0000259" key="3">
    <source>
        <dbReference type="Pfam" id="PF20732"/>
    </source>
</evidence>
<dbReference type="Gene3D" id="3.90.1150.140">
    <property type="match status" value="1"/>
</dbReference>
<keyword evidence="1" id="KW-0732">Signal</keyword>
<sequence>MKTKYIFLCCLLFTFNAMTAQEVITGAEQMDRLLPILKGKRVALVVNQTSKVGETHLLDTLLAAHIQIKKIFAPEHGFRGEADAGETIKNGKDLRTGVPILSLYGKNKKPAAAQLQDIDLIVFDIQDVGARFYTYISTMQYIMEACAENRKQLIITDRPNPCDYVDGPVRQKNQKSFVGMHAIPVLHGCTVGELAQMINGEGWLPNGRKCALTVIPMEGWKHGQPYTLPVKPSPNLPNDQAIALYPSLCPFEGTAVSVGRGTHFPFQVIGSPDIRISSFSFRPEALEGFDKNPMYKDQYCYGNNLRNITAPKGFSLKYIIAYYQAYQDLGKADKFFTRPQWFDLLIGNRTVREQIIKGASEEEIRAGWQKELEAYKKMREKYLLYE</sequence>
<dbReference type="PIRSF" id="PIRSF016719">
    <property type="entry name" value="UCP016719"/>
    <property type="match status" value="1"/>
</dbReference>
<reference evidence="4 5" key="1">
    <citation type="submission" date="2019-04" db="EMBL/GenBank/DDBJ databases">
        <title>Microbes associate with the intestines of laboratory mice.</title>
        <authorList>
            <person name="Navarre W."/>
            <person name="Wong E."/>
            <person name="Huang K."/>
            <person name="Tropini C."/>
            <person name="Ng K."/>
            <person name="Yu B."/>
        </authorList>
    </citation>
    <scope>NUCLEOTIDE SEQUENCE [LARGE SCALE GENOMIC DNA]</scope>
    <source>
        <strain evidence="4 5">NM22_B1</strain>
    </source>
</reference>
<feature type="domain" description="Peptidoglycan beta-N-acetylmuramidase NamZ N-terminal" evidence="2">
    <location>
        <begin position="42"/>
        <end position="239"/>
    </location>
</feature>
<dbReference type="AlphaFoldDB" id="A0A4S2FP19"/>
<dbReference type="GO" id="GO:0033922">
    <property type="term" value="F:peptidoglycan beta-N-acetylmuramidase activity"/>
    <property type="evidence" value="ECO:0007669"/>
    <property type="project" value="InterPro"/>
</dbReference>
<name>A0A4S2FP19_9BACT</name>
<dbReference type="InterPro" id="IPR048502">
    <property type="entry name" value="NamZ_N"/>
</dbReference>
<dbReference type="InterPro" id="IPR008302">
    <property type="entry name" value="NamZ"/>
</dbReference>
<dbReference type="RefSeq" id="WP_135951340.1">
    <property type="nucleotide sequence ID" value="NZ_CAOOJZ010000012.1"/>
</dbReference>
<dbReference type="PANTHER" id="PTHR42915">
    <property type="entry name" value="HYPOTHETICAL 460 KDA PROTEIN IN FEUA-SIGW INTERGENIC REGION [PRECURSOR]"/>
    <property type="match status" value="1"/>
</dbReference>
<accession>A0A4S2FP19</accession>
<feature type="signal peptide" evidence="1">
    <location>
        <begin position="1"/>
        <end position="20"/>
    </location>
</feature>
<dbReference type="PANTHER" id="PTHR42915:SF1">
    <property type="entry name" value="PEPTIDOGLYCAN BETA-N-ACETYLMURAMIDASE NAMZ"/>
    <property type="match status" value="1"/>
</dbReference>